<accession>A0A1V1PID7</accession>
<dbReference type="EMBL" id="ATBP01000004">
    <property type="protein sequence ID" value="ETR74538.1"/>
    <property type="molecule type" value="Genomic_DNA"/>
</dbReference>
<dbReference type="AlphaFoldDB" id="A0A1V1PID7"/>
<name>A0A1V1PID7_9BACT</name>
<organism evidence="1 2">
    <name type="scientific">Candidatus Magnetoglobus multicellularis str. Araruama</name>
    <dbReference type="NCBI Taxonomy" id="890399"/>
    <lineage>
        <taxon>Bacteria</taxon>
        <taxon>Pseudomonadati</taxon>
        <taxon>Thermodesulfobacteriota</taxon>
        <taxon>Desulfobacteria</taxon>
        <taxon>Desulfobacterales</taxon>
        <taxon>Desulfobacteraceae</taxon>
        <taxon>Candidatus Magnetoglobus</taxon>
    </lineage>
</organism>
<reference evidence="2" key="1">
    <citation type="submission" date="2012-11" db="EMBL/GenBank/DDBJ databases">
        <authorList>
            <person name="Lucero-Rivera Y.E."/>
            <person name="Tovar-Ramirez D."/>
        </authorList>
    </citation>
    <scope>NUCLEOTIDE SEQUENCE [LARGE SCALE GENOMIC DNA]</scope>
    <source>
        <strain evidence="2">Araruama</strain>
    </source>
</reference>
<evidence type="ECO:0000313" key="1">
    <source>
        <dbReference type="EMBL" id="ETR74538.1"/>
    </source>
</evidence>
<dbReference type="Proteomes" id="UP000189670">
    <property type="component" value="Unassembled WGS sequence"/>
</dbReference>
<comment type="caution">
    <text evidence="1">The sequence shown here is derived from an EMBL/GenBank/DDBJ whole genome shotgun (WGS) entry which is preliminary data.</text>
</comment>
<evidence type="ECO:0000313" key="2">
    <source>
        <dbReference type="Proteomes" id="UP000189670"/>
    </source>
</evidence>
<proteinExistence type="predicted"/>
<protein>
    <submittedName>
        <fullName evidence="1">Uncharacterized protein</fullName>
    </submittedName>
</protein>
<gene>
    <name evidence="1" type="ORF">OMM_00123</name>
</gene>
<sequence>MFSFVGLISSSIAYLLQNIPYTANAFNSSEQSYYLAESGLRYAIMKIQQETDVKDLQHCEIRLPQKPGNKMAGNILLKFDEQGRSVKFIESFAQVDQHSFAPSLRSVNAEYDKSIYMDNIMKKDDFDQDDGDRKWIISNSFKADSFNISPVLALKFKSNRRRNWMLASLNWANNKHLQDLRLWQFPITKVLSYKLQVKVNCYPGDGQEGKDFMAGLNFRVMNSNQIKNKRIAYYGVSLFKSAGRKQGNPPCWLIPDSTGCGIHLNDSFRFEGEDPECLTGGKCLKPNTPYIIFWIKSDEDEDIELLAYSNLRHAKNSDELVTNLSGLEWGFKDWLTLAVFLNEKESAGQKINEVQVGIRPNDGNWELNWEFPEKLKFEKLRSDDLSSNTVVRDRTLISQDLSQSNQILPDEMGFHALYDNRLSSFYEYNIYFNDFYYGCYGNHCPTNDGLPYTQY</sequence>